<keyword evidence="2" id="KW-1185">Reference proteome</keyword>
<name>A0A9R0UTF9_TRITD</name>
<dbReference type="Gramene" id="TRITD1Av1G002300.1">
    <property type="protein sequence ID" value="TRITD1Av1G002300.1"/>
    <property type="gene ID" value="TRITD1Av1G002300"/>
</dbReference>
<dbReference type="Proteomes" id="UP000324705">
    <property type="component" value="Chromosome 1A"/>
</dbReference>
<evidence type="ECO:0000313" key="1">
    <source>
        <dbReference type="EMBL" id="VAH00247.1"/>
    </source>
</evidence>
<sequence>MLSSAERMYCDYAERWNCLNSSATNRRHTKTLPQEVPSVCSFVLPCWSQTVWYWFFRNLLNHLIMDQNKNSPLEHC</sequence>
<dbReference type="AlphaFoldDB" id="A0A9R0UTF9"/>
<proteinExistence type="predicted"/>
<dbReference type="EMBL" id="LT934111">
    <property type="protein sequence ID" value="VAH00247.1"/>
    <property type="molecule type" value="Genomic_DNA"/>
</dbReference>
<accession>A0A9R0UTF9</accession>
<organism evidence="1 2">
    <name type="scientific">Triticum turgidum subsp. durum</name>
    <name type="common">Durum wheat</name>
    <name type="synonym">Triticum durum</name>
    <dbReference type="NCBI Taxonomy" id="4567"/>
    <lineage>
        <taxon>Eukaryota</taxon>
        <taxon>Viridiplantae</taxon>
        <taxon>Streptophyta</taxon>
        <taxon>Embryophyta</taxon>
        <taxon>Tracheophyta</taxon>
        <taxon>Spermatophyta</taxon>
        <taxon>Magnoliopsida</taxon>
        <taxon>Liliopsida</taxon>
        <taxon>Poales</taxon>
        <taxon>Poaceae</taxon>
        <taxon>BOP clade</taxon>
        <taxon>Pooideae</taxon>
        <taxon>Triticodae</taxon>
        <taxon>Triticeae</taxon>
        <taxon>Triticinae</taxon>
        <taxon>Triticum</taxon>
    </lineage>
</organism>
<reference evidence="1 2" key="1">
    <citation type="submission" date="2017-09" db="EMBL/GenBank/DDBJ databases">
        <authorList>
            <consortium name="International Durum Wheat Genome Sequencing Consortium (IDWGSC)"/>
            <person name="Milanesi L."/>
        </authorList>
    </citation>
    <scope>NUCLEOTIDE SEQUENCE [LARGE SCALE GENOMIC DNA]</scope>
    <source>
        <strain evidence="2">cv. Svevo</strain>
    </source>
</reference>
<protein>
    <submittedName>
        <fullName evidence="1">Uncharacterized protein</fullName>
    </submittedName>
</protein>
<gene>
    <name evidence="1" type="ORF">TRITD_1Av1G002300</name>
</gene>
<evidence type="ECO:0000313" key="2">
    <source>
        <dbReference type="Proteomes" id="UP000324705"/>
    </source>
</evidence>